<gene>
    <name evidence="1" type="ORF">T265_15057</name>
</gene>
<keyword evidence="2" id="KW-1185">Reference proteome</keyword>
<dbReference type="Proteomes" id="UP000054324">
    <property type="component" value="Unassembled WGS sequence"/>
</dbReference>
<dbReference type="KEGG" id="ovi:T265_15057"/>
<reference evidence="1 2" key="1">
    <citation type="submission" date="2013-11" db="EMBL/GenBank/DDBJ databases">
        <title>Opisthorchis viverrini - life in the bile duct.</title>
        <authorList>
            <person name="Young N.D."/>
            <person name="Nagarajan N."/>
            <person name="Lin S.J."/>
            <person name="Korhonen P.K."/>
            <person name="Jex A.R."/>
            <person name="Hall R.S."/>
            <person name="Safavi-Hemami H."/>
            <person name="Kaewkong W."/>
            <person name="Bertrand D."/>
            <person name="Gao S."/>
            <person name="Seet Q."/>
            <person name="Wongkham S."/>
            <person name="Teh B.T."/>
            <person name="Wongkham C."/>
            <person name="Intapan P.M."/>
            <person name="Maleewong W."/>
            <person name="Yang X."/>
            <person name="Hu M."/>
            <person name="Wang Z."/>
            <person name="Hofmann A."/>
            <person name="Sternberg P.W."/>
            <person name="Tan P."/>
            <person name="Wang J."/>
            <person name="Gasser R.B."/>
        </authorList>
    </citation>
    <scope>NUCLEOTIDE SEQUENCE [LARGE SCALE GENOMIC DNA]</scope>
</reference>
<feature type="non-terminal residue" evidence="1">
    <location>
        <position position="57"/>
    </location>
</feature>
<organism evidence="1 2">
    <name type="scientific">Opisthorchis viverrini</name>
    <name type="common">Southeast Asian liver fluke</name>
    <dbReference type="NCBI Taxonomy" id="6198"/>
    <lineage>
        <taxon>Eukaryota</taxon>
        <taxon>Metazoa</taxon>
        <taxon>Spiralia</taxon>
        <taxon>Lophotrochozoa</taxon>
        <taxon>Platyhelminthes</taxon>
        <taxon>Trematoda</taxon>
        <taxon>Digenea</taxon>
        <taxon>Opisthorchiida</taxon>
        <taxon>Opisthorchiata</taxon>
        <taxon>Opisthorchiidae</taxon>
        <taxon>Opisthorchis</taxon>
    </lineage>
</organism>
<protein>
    <submittedName>
        <fullName evidence="1">Uncharacterized protein</fullName>
    </submittedName>
</protein>
<name>A0A074Z3H1_OPIVI</name>
<dbReference type="RefSeq" id="XP_009174674.1">
    <property type="nucleotide sequence ID" value="XM_009176410.1"/>
</dbReference>
<evidence type="ECO:0000313" key="2">
    <source>
        <dbReference type="Proteomes" id="UP000054324"/>
    </source>
</evidence>
<accession>A0A074Z3H1</accession>
<sequence length="57" mass="6803">MVKHWMPVMEFKAYKPSQVLYTKQSLFTDTSMWEAFDEIIRPSGLQKPYTRKDGRGF</sequence>
<dbReference type="CTD" id="20329223"/>
<evidence type="ECO:0000313" key="1">
    <source>
        <dbReference type="EMBL" id="KER21596.1"/>
    </source>
</evidence>
<dbReference type="GeneID" id="20329223"/>
<proteinExistence type="predicted"/>
<dbReference type="AlphaFoldDB" id="A0A074Z3H1"/>
<dbReference type="EMBL" id="KL596956">
    <property type="protein sequence ID" value="KER21596.1"/>
    <property type="molecule type" value="Genomic_DNA"/>
</dbReference>